<proteinExistence type="predicted"/>
<evidence type="ECO:0000313" key="3">
    <source>
        <dbReference type="Proteomes" id="UP000036406"/>
    </source>
</evidence>
<protein>
    <recommendedName>
        <fullName evidence="1">Protein NO VEIN C-terminal domain-containing protein</fullName>
    </recommendedName>
</protein>
<dbReference type="Pfam" id="PF13020">
    <property type="entry name" value="NOV_C"/>
    <property type="match status" value="1"/>
</dbReference>
<keyword evidence="3" id="KW-1185">Reference proteome</keyword>
<evidence type="ECO:0000313" key="2">
    <source>
        <dbReference type="EMBL" id="AKO51956.1"/>
    </source>
</evidence>
<reference evidence="2 3" key="1">
    <citation type="submission" date="2015-05" db="EMBL/GenBank/DDBJ databases">
        <title>Complete genome of Marinobacter psychrophilus strain 20041T isolated from sea-ice of the Canadian Basin.</title>
        <authorList>
            <person name="Song L."/>
            <person name="Ren L."/>
            <person name="Yu Y."/>
            <person name="Wang X."/>
        </authorList>
    </citation>
    <scope>NUCLEOTIDE SEQUENCE [LARGE SCALE GENOMIC DNA]</scope>
    <source>
        <strain evidence="2 3">20041</strain>
    </source>
</reference>
<dbReference type="InterPro" id="IPR024975">
    <property type="entry name" value="NOV_C"/>
</dbReference>
<dbReference type="EMBL" id="CP011494">
    <property type="protein sequence ID" value="AKO51956.1"/>
    <property type="molecule type" value="Genomic_DNA"/>
</dbReference>
<dbReference type="KEGG" id="mpq:ABA45_05575"/>
<dbReference type="Proteomes" id="UP000036406">
    <property type="component" value="Chromosome"/>
</dbReference>
<sequence>MPGADHWSDKEIALTVADYIKMLTLELAGQRYNKSAHRRELLQKLNGRSNGAVELKHQNISAVLLNLNCFWIPGYKPRSNYQEALAVYVENWIDSHPDFDRASQSAVKQPAFVPSGVEFSSLLVQAPEPSTKIQEPHSMYLPNRTASKRDYLAQEARNSALGNAGELLILEYEEYRLRSAGENVLANRIEHVAKSKGDGLGYDVLSFETSGRERFIEVKTTAFAKETPFYASRNEVSFSADFQDQFQLYRLFEFRKSPKLFSLQGNISDHCQMNPVNFLCRLR</sequence>
<dbReference type="AlphaFoldDB" id="A0A0H4HZ22"/>
<gene>
    <name evidence="2" type="ORF">ABA45_05575</name>
</gene>
<evidence type="ECO:0000259" key="1">
    <source>
        <dbReference type="Pfam" id="PF13020"/>
    </source>
</evidence>
<name>A0A0H4HZ22_9GAMM</name>
<accession>A0A0H4HZ22</accession>
<dbReference type="PATRIC" id="fig|330734.3.peg.1181"/>
<organism evidence="2 3">
    <name type="scientific">Marinobacter psychrophilus</name>
    <dbReference type="NCBI Taxonomy" id="330734"/>
    <lineage>
        <taxon>Bacteria</taxon>
        <taxon>Pseudomonadati</taxon>
        <taxon>Pseudomonadota</taxon>
        <taxon>Gammaproteobacteria</taxon>
        <taxon>Pseudomonadales</taxon>
        <taxon>Marinobacteraceae</taxon>
        <taxon>Marinobacter</taxon>
    </lineage>
</organism>
<dbReference type="RefSeq" id="WP_048384657.1">
    <property type="nucleotide sequence ID" value="NZ_CP011494.1"/>
</dbReference>
<dbReference type="STRING" id="330734.ABA45_05575"/>
<feature type="domain" description="Protein NO VEIN C-terminal" evidence="1">
    <location>
        <begin position="165"/>
        <end position="261"/>
    </location>
</feature>